<reference evidence="3 4" key="1">
    <citation type="submission" date="2018-12" db="EMBL/GenBank/DDBJ databases">
        <authorList>
            <consortium name="Pathogen Informatics"/>
        </authorList>
    </citation>
    <scope>NUCLEOTIDE SEQUENCE [LARGE SCALE GENOMIC DNA]</scope>
    <source>
        <strain evidence="3 4">NCTC10036</strain>
    </source>
</reference>
<evidence type="ECO:0000313" key="5">
    <source>
        <dbReference type="Proteomes" id="UP000624159"/>
    </source>
</evidence>
<dbReference type="Pfam" id="PF13521">
    <property type="entry name" value="AAA_28"/>
    <property type="match status" value="1"/>
</dbReference>
<protein>
    <submittedName>
        <fullName evidence="2">AAA family ATPase</fullName>
    </submittedName>
</protein>
<feature type="domain" description="NadR/Ttd14 AAA" evidence="1">
    <location>
        <begin position="5"/>
        <end position="169"/>
    </location>
</feature>
<dbReference type="AlphaFoldDB" id="A0A3S4WZI1"/>
<evidence type="ECO:0000313" key="2">
    <source>
        <dbReference type="EMBL" id="MBH1929540.1"/>
    </source>
</evidence>
<dbReference type="RefSeq" id="WP_126531883.1">
    <property type="nucleotide sequence ID" value="NZ_JADULK010000003.1"/>
</dbReference>
<dbReference type="Proteomes" id="UP000281904">
    <property type="component" value="Chromosome"/>
</dbReference>
<sequence>MINQRIILTGGPGSGKSTLIDALSQRGYACSTEAGRTIIQEQVATGGNALPWGDRQAFAERMLSREICAWQRADSAETAHFFDRGIPDVAGYLTLCQLPVPAHLEQAIAHFRYAERVFIAPPWREIYAQDTERRQSFTEAEMTYQVMRATYQQYGYRLLELPRAPLEERVSFILAALRHAG</sequence>
<dbReference type="Proteomes" id="UP000624159">
    <property type="component" value="Unassembled WGS sequence"/>
</dbReference>
<accession>A0A3S4WZI1</accession>
<keyword evidence="5" id="KW-1185">Reference proteome</keyword>
<proteinExistence type="predicted"/>
<dbReference type="InterPro" id="IPR027417">
    <property type="entry name" value="P-loop_NTPase"/>
</dbReference>
<dbReference type="Gene3D" id="3.40.50.300">
    <property type="entry name" value="P-loop containing nucleotide triphosphate hydrolases"/>
    <property type="match status" value="1"/>
</dbReference>
<dbReference type="InterPro" id="IPR038727">
    <property type="entry name" value="NadR/Ttd14_AAA_dom"/>
</dbReference>
<dbReference type="SUPFAM" id="SSF52540">
    <property type="entry name" value="P-loop containing nucleoside triphosphate hydrolases"/>
    <property type="match status" value="1"/>
</dbReference>
<evidence type="ECO:0000313" key="3">
    <source>
        <dbReference type="EMBL" id="VEI67897.1"/>
    </source>
</evidence>
<name>A0A3S4WZI1_SERRU</name>
<dbReference type="EMBL" id="JADULK010000003">
    <property type="protein sequence ID" value="MBH1929540.1"/>
    <property type="molecule type" value="Genomic_DNA"/>
</dbReference>
<dbReference type="EMBL" id="LR134493">
    <property type="protein sequence ID" value="VEI67897.1"/>
    <property type="molecule type" value="Genomic_DNA"/>
</dbReference>
<reference evidence="2 5" key="2">
    <citation type="submission" date="2020-11" db="EMBL/GenBank/DDBJ databases">
        <title>Enhanced detection system for hospital associated transmission using whole genome sequencing surveillance.</title>
        <authorList>
            <person name="Harrison L.H."/>
            <person name="Van Tyne D."/>
            <person name="Marsh J.W."/>
            <person name="Griffith M.P."/>
            <person name="Snyder D.J."/>
            <person name="Cooper V.S."/>
            <person name="Mustapha M."/>
        </authorList>
    </citation>
    <scope>NUCLEOTIDE SEQUENCE [LARGE SCALE GENOMIC DNA]</scope>
    <source>
        <strain evidence="2 5">SER00230</strain>
    </source>
</reference>
<organism evidence="3 4">
    <name type="scientific">Serratia rubidaea</name>
    <name type="common">Serratia marinorubra</name>
    <dbReference type="NCBI Taxonomy" id="61652"/>
    <lineage>
        <taxon>Bacteria</taxon>
        <taxon>Pseudomonadati</taxon>
        <taxon>Pseudomonadota</taxon>
        <taxon>Gammaproteobacteria</taxon>
        <taxon>Enterobacterales</taxon>
        <taxon>Yersiniaceae</taxon>
        <taxon>Serratia</taxon>
    </lineage>
</organism>
<evidence type="ECO:0000259" key="1">
    <source>
        <dbReference type="Pfam" id="PF13521"/>
    </source>
</evidence>
<evidence type="ECO:0000313" key="4">
    <source>
        <dbReference type="Proteomes" id="UP000281904"/>
    </source>
</evidence>
<gene>
    <name evidence="2" type="ORF">I5U13_07665</name>
    <name evidence="3" type="ORF">NCTC10036_03164</name>
</gene>